<evidence type="ECO:0000259" key="9">
    <source>
        <dbReference type="PROSITE" id="PS50850"/>
    </source>
</evidence>
<dbReference type="PROSITE" id="PS00216">
    <property type="entry name" value="SUGAR_TRANSPORT_1"/>
    <property type="match status" value="1"/>
</dbReference>
<feature type="transmembrane region" description="Helical" evidence="8">
    <location>
        <begin position="21"/>
        <end position="41"/>
    </location>
</feature>
<evidence type="ECO:0000313" key="11">
    <source>
        <dbReference type="Proteomes" id="UP000193303"/>
    </source>
</evidence>
<evidence type="ECO:0000256" key="4">
    <source>
        <dbReference type="ARBA" id="ARBA00022475"/>
    </source>
</evidence>
<keyword evidence="3" id="KW-0813">Transport</keyword>
<evidence type="ECO:0000256" key="8">
    <source>
        <dbReference type="SAM" id="Phobius"/>
    </source>
</evidence>
<keyword evidence="6 8" id="KW-1133">Transmembrane helix</keyword>
<dbReference type="AlphaFoldDB" id="A0A1X3DK91"/>
<proteinExistence type="inferred from homology"/>
<feature type="transmembrane region" description="Helical" evidence="8">
    <location>
        <begin position="258"/>
        <end position="275"/>
    </location>
</feature>
<keyword evidence="4" id="KW-1003">Cell membrane</keyword>
<dbReference type="GO" id="GO:0005886">
    <property type="term" value="C:plasma membrane"/>
    <property type="evidence" value="ECO:0007669"/>
    <property type="project" value="UniProtKB-SubCell"/>
</dbReference>
<evidence type="ECO:0000256" key="3">
    <source>
        <dbReference type="ARBA" id="ARBA00022448"/>
    </source>
</evidence>
<feature type="transmembrane region" description="Helical" evidence="8">
    <location>
        <begin position="220"/>
        <end position="246"/>
    </location>
</feature>
<evidence type="ECO:0000256" key="5">
    <source>
        <dbReference type="ARBA" id="ARBA00022692"/>
    </source>
</evidence>
<dbReference type="STRING" id="1931275.BV914_02750"/>
<keyword evidence="7 8" id="KW-0472">Membrane</keyword>
<dbReference type="SUPFAM" id="SSF103473">
    <property type="entry name" value="MFS general substrate transporter"/>
    <property type="match status" value="1"/>
</dbReference>
<dbReference type="InterPro" id="IPR005829">
    <property type="entry name" value="Sugar_transporter_CS"/>
</dbReference>
<evidence type="ECO:0000256" key="2">
    <source>
        <dbReference type="ARBA" id="ARBA00008335"/>
    </source>
</evidence>
<evidence type="ECO:0000256" key="1">
    <source>
        <dbReference type="ARBA" id="ARBA00004651"/>
    </source>
</evidence>
<feature type="transmembrane region" description="Helical" evidence="8">
    <location>
        <begin position="168"/>
        <end position="189"/>
    </location>
</feature>
<dbReference type="InterPro" id="IPR036259">
    <property type="entry name" value="MFS_trans_sf"/>
</dbReference>
<evidence type="ECO:0000256" key="6">
    <source>
        <dbReference type="ARBA" id="ARBA00022989"/>
    </source>
</evidence>
<feature type="transmembrane region" description="Helical" evidence="8">
    <location>
        <begin position="346"/>
        <end position="366"/>
    </location>
</feature>
<feature type="transmembrane region" description="Helical" evidence="8">
    <location>
        <begin position="143"/>
        <end position="162"/>
    </location>
</feature>
<dbReference type="GO" id="GO:0022857">
    <property type="term" value="F:transmembrane transporter activity"/>
    <property type="evidence" value="ECO:0007669"/>
    <property type="project" value="InterPro"/>
</dbReference>
<organism evidence="10 11">
    <name type="scientific">Neisseria dumasiana</name>
    <dbReference type="NCBI Taxonomy" id="1931275"/>
    <lineage>
        <taxon>Bacteria</taxon>
        <taxon>Pseudomonadati</taxon>
        <taxon>Pseudomonadota</taxon>
        <taxon>Betaproteobacteria</taxon>
        <taxon>Neisseriales</taxon>
        <taxon>Neisseriaceae</taxon>
        <taxon>Neisseria</taxon>
    </lineage>
</organism>
<gene>
    <name evidence="10" type="ORF">BV912_01770</name>
</gene>
<dbReference type="PROSITE" id="PS50850">
    <property type="entry name" value="MFS"/>
    <property type="match status" value="1"/>
</dbReference>
<name>A0A1X3DK91_9NEIS</name>
<dbReference type="Proteomes" id="UP000193303">
    <property type="component" value="Unassembled WGS sequence"/>
</dbReference>
<feature type="domain" description="Major facilitator superfamily (MFS) profile" evidence="9">
    <location>
        <begin position="15"/>
        <end position="399"/>
    </location>
</feature>
<evidence type="ECO:0000313" key="10">
    <source>
        <dbReference type="EMBL" id="OSI24609.1"/>
    </source>
</evidence>
<accession>A0A1X3DK91</accession>
<dbReference type="CDD" id="cd17324">
    <property type="entry name" value="MFS_NepI_like"/>
    <property type="match status" value="1"/>
</dbReference>
<dbReference type="PANTHER" id="PTHR43271">
    <property type="entry name" value="BLL2771 PROTEIN"/>
    <property type="match status" value="1"/>
</dbReference>
<dbReference type="InterPro" id="IPR020846">
    <property type="entry name" value="MFS_dom"/>
</dbReference>
<dbReference type="EMBL" id="MTAB01000003">
    <property type="protein sequence ID" value="OSI24609.1"/>
    <property type="molecule type" value="Genomic_DNA"/>
</dbReference>
<dbReference type="Pfam" id="PF07690">
    <property type="entry name" value="MFS_1"/>
    <property type="match status" value="1"/>
</dbReference>
<comment type="subcellular location">
    <subcellularLocation>
        <location evidence="1">Cell membrane</location>
        <topology evidence="1">Multi-pass membrane protein</topology>
    </subcellularLocation>
</comment>
<protein>
    <submittedName>
        <fullName evidence="10">MFS transporter</fullName>
    </submittedName>
</protein>
<dbReference type="RefSeq" id="WP_085357969.1">
    <property type="nucleotide sequence ID" value="NZ_MTAB01000003.1"/>
</dbReference>
<dbReference type="InterPro" id="IPR011701">
    <property type="entry name" value="MFS"/>
</dbReference>
<feature type="transmembrane region" description="Helical" evidence="8">
    <location>
        <begin position="84"/>
        <end position="104"/>
    </location>
</feature>
<feature type="transmembrane region" description="Helical" evidence="8">
    <location>
        <begin position="287"/>
        <end position="305"/>
    </location>
</feature>
<keyword evidence="5 8" id="KW-0812">Transmembrane</keyword>
<feature type="transmembrane region" description="Helical" evidence="8">
    <location>
        <begin position="311"/>
        <end position="334"/>
    </location>
</feature>
<dbReference type="Gene3D" id="1.20.1250.20">
    <property type="entry name" value="MFS general substrate transporter like domains"/>
    <property type="match status" value="1"/>
</dbReference>
<comment type="caution">
    <text evidence="10">The sequence shown here is derived from an EMBL/GenBank/DDBJ whole genome shotgun (WGS) entry which is preliminary data.</text>
</comment>
<feature type="transmembrane region" description="Helical" evidence="8">
    <location>
        <begin position="110"/>
        <end position="131"/>
    </location>
</feature>
<comment type="similarity">
    <text evidence="2">Belongs to the major facilitator superfamily.</text>
</comment>
<reference evidence="11" key="1">
    <citation type="submission" date="2017-01" db="EMBL/GenBank/DDBJ databases">
        <authorList>
            <person name="Mah S.A."/>
            <person name="Swanson W.J."/>
            <person name="Moy G.W."/>
            <person name="Vacquier V.D."/>
        </authorList>
    </citation>
    <scope>NUCLEOTIDE SEQUENCE [LARGE SCALE GENOMIC DNA]</scope>
    <source>
        <strain evidence="11">124861</strain>
    </source>
</reference>
<feature type="transmembrane region" description="Helical" evidence="8">
    <location>
        <begin position="372"/>
        <end position="390"/>
    </location>
</feature>
<dbReference type="PANTHER" id="PTHR43271:SF2">
    <property type="entry name" value="BLL2771 PROTEIN"/>
    <property type="match status" value="1"/>
</dbReference>
<evidence type="ECO:0000256" key="7">
    <source>
        <dbReference type="ARBA" id="ARBA00023136"/>
    </source>
</evidence>
<sequence length="403" mass="42582">MMQNQGDEETLARQVPLLLRLAVAVTGLSAFLQVYSLQAILPLLVRDLAATEVQAGLSVGATVLGVAMMSPFMGVLSDAVGRKIFIVGSLLFLAIPTALLAGVQTIGQMMLLRFLQGVAVPGITVVLIAYIGEEFDGKAMTRLMSLYVAGTVLGGFLGRFILGHLSEIIGWRAAFYAMALLAVLSAFFIGKQLPASQKFTAKPHFQTALHTLSNHLKNRYVIAACLLGACVLCSLVGCFTYINLYLAEAPYSLDSGGLANLFSVYLIGMVITPLSSKLITRFGSARTIMLAIAASAVGVAGTLFAPLPVIIAALVLMSSGVFITQAATISYIAANVREGRSLASGLYYMAYYGGGTLGAWLCGLAYSRYGWTGVVCVLLSVQAAAVMVTVKGMLRPSEKFNCL</sequence>
<feature type="transmembrane region" description="Helical" evidence="8">
    <location>
        <begin position="53"/>
        <end position="72"/>
    </location>
</feature>